<keyword evidence="1" id="KW-0812">Transmembrane</keyword>
<name>A0AAD3SNS6_NEPGR</name>
<gene>
    <name evidence="2" type="ORF">Nepgr_017086</name>
</gene>
<dbReference type="AlphaFoldDB" id="A0AAD3SNS6"/>
<dbReference type="Proteomes" id="UP001279734">
    <property type="component" value="Unassembled WGS sequence"/>
</dbReference>
<proteinExistence type="predicted"/>
<feature type="transmembrane region" description="Helical" evidence="1">
    <location>
        <begin position="18"/>
        <end position="37"/>
    </location>
</feature>
<keyword evidence="1" id="KW-0472">Membrane</keyword>
<reference evidence="2" key="1">
    <citation type="submission" date="2023-05" db="EMBL/GenBank/DDBJ databases">
        <title>Nepenthes gracilis genome sequencing.</title>
        <authorList>
            <person name="Fukushima K."/>
        </authorList>
    </citation>
    <scope>NUCLEOTIDE SEQUENCE</scope>
    <source>
        <strain evidence="2">SING2019-196</strain>
    </source>
</reference>
<accession>A0AAD3SNS6</accession>
<feature type="transmembrane region" description="Helical" evidence="1">
    <location>
        <begin position="44"/>
        <end position="68"/>
    </location>
</feature>
<evidence type="ECO:0000313" key="2">
    <source>
        <dbReference type="EMBL" id="GMH15245.1"/>
    </source>
</evidence>
<comment type="caution">
    <text evidence="2">The sequence shown here is derived from an EMBL/GenBank/DDBJ whole genome shotgun (WGS) entry which is preliminary data.</text>
</comment>
<dbReference type="EMBL" id="BSYO01000015">
    <property type="protein sequence ID" value="GMH15245.1"/>
    <property type="molecule type" value="Genomic_DNA"/>
</dbReference>
<evidence type="ECO:0000313" key="3">
    <source>
        <dbReference type="Proteomes" id="UP001279734"/>
    </source>
</evidence>
<evidence type="ECO:0000256" key="1">
    <source>
        <dbReference type="SAM" id="Phobius"/>
    </source>
</evidence>
<keyword evidence="3" id="KW-1185">Reference proteome</keyword>
<sequence>MENPGLHKKFEMPKVPKLVMLMLLAFGFFTLSTSFLLRESYPEYAALGVLVGVTCVVATDFIIAAVLLPPQLDPIVWVFVALIITVLAILCYIDSQEGHTEESA</sequence>
<feature type="transmembrane region" description="Helical" evidence="1">
    <location>
        <begin position="74"/>
        <end position="93"/>
    </location>
</feature>
<organism evidence="2 3">
    <name type="scientific">Nepenthes gracilis</name>
    <name type="common">Slender pitcher plant</name>
    <dbReference type="NCBI Taxonomy" id="150966"/>
    <lineage>
        <taxon>Eukaryota</taxon>
        <taxon>Viridiplantae</taxon>
        <taxon>Streptophyta</taxon>
        <taxon>Embryophyta</taxon>
        <taxon>Tracheophyta</taxon>
        <taxon>Spermatophyta</taxon>
        <taxon>Magnoliopsida</taxon>
        <taxon>eudicotyledons</taxon>
        <taxon>Gunneridae</taxon>
        <taxon>Pentapetalae</taxon>
        <taxon>Caryophyllales</taxon>
        <taxon>Nepenthaceae</taxon>
        <taxon>Nepenthes</taxon>
    </lineage>
</organism>
<keyword evidence="1" id="KW-1133">Transmembrane helix</keyword>
<protein>
    <submittedName>
        <fullName evidence="2">Uncharacterized protein</fullName>
    </submittedName>
</protein>